<dbReference type="Gene3D" id="2.60.40.10">
    <property type="entry name" value="Immunoglobulins"/>
    <property type="match status" value="3"/>
</dbReference>
<dbReference type="EMBL" id="SJPF01000006">
    <property type="protein sequence ID" value="TWT29920.1"/>
    <property type="molecule type" value="Genomic_DNA"/>
</dbReference>
<sequence length="3602" mass="376121">MSSSNQGGKRRKALSKNKRRKQQRQRQQSMQAEHLEARQLLAADVFVDDNWAGLMAGVDPDGAGPATEIGVDAFVTIQAGVNAVDPDGKVTVHDGTYAENVTINKNLTLQSVNGRGATTIDGDNLGSELGTIFVTNNTTAVTIEGFTVLGIDSDNPGIEHAAIYFQGGHSGAKILNNEVVARGDAGLQTEYSATIDNFLIDGNIFSGQTFNDPNPAGNGFGDQFSKENVPRQLVTIGGGSGGGNTSNITFINNEITGTAGGLNDMGEEQGNTLVTIDSQSATITDNTFAGTTTRYGSSLRARGDDTKIEDNMFDLSNQSATTNALFLTTTGGGLSTDPDTLGDVVANNMFANPVVAVGNSVYPTSSIQAAIDASTAGAVLLFSGDFTENVIVDKAITLGGEFNLDGTLSVTDSGATLSAGFSPGIIASGDLSLTAGSILDVEFNGIVTAGVDYDQYQVTGTVDLGGATLSLTGMASGLALGDQITIIDNDDTDAVTGTFAGLTNGAVVNLGGDDYRIFYDGGDGNDVVLVRDTLASPDVLVDDDFAGSSAGMDLGGGFFYLVNAFSTIQEGIADVDAGGVVTVADGSYMGNVTINKNLTLQSENGRDFTTITGDSGSPEFGTIFVTNNTTAVTVDGFTIIGIDGTPGLEHGAVYFQGSHSGAKIVNNDIVANGDSGLTTEYAATIDNFLIDGNIFSGQTFNGANPAGNGFATQFSEPNVPRQLVVMGGGTGGGNTSNITFTNNQITGTAGGLNTMGEEQGNTLVTIDAKGAVITDNTFAGTTTRYGTSLRARGDNLKLEDNTFDLSNQSPTTSALFLTTTGGALSTDPDTFEDIFAKNDFGGNAYFNDGTIGAGSMQQAIDNAAPGDVIYFLGNYTDAAVDIDQAVTVAGEFDLTGTLTASDPGAILSAGFSPGIISTGDLALSPGSKLEVEFNNLGMAGVDFDQYQVTGTVDLGGATFSLSGTAMGLMLGDQITIIDNDDTDAVTGTFAGLTNGAVVSLGGDDYRIFYDGGDGNDVVLVRDTLASMAVLVDDDFAGSSAGADLGGGFFYLVNAFSTIQEGVDDVSVGGTVTVNDGTYVENVTLYKELTLVSDTGRDNTMIEGISGVGALATVLITSDMVTLGQTGQGFAIIGIDNGMPGIENAAVYIDNDNDGTTIEGNRITANGDSALLSEYNMQVTNLTINDNIFDGTTFSGTPTTGNQFVDTNVPRGLVYINGGSTNDDTGKTANIIFTDNTVEGTAGGLDPMMMEIGQSLVTIDSNGATITGNEFTGSTFGSGAALTARGKNAEISGNTFDSTNLGEFANVLSLLNRSTGELSIAPDTLFDIVNDNTFVDGMMGAKTYFEFIPGMTPSQDKFVIRTLEQNGGTLQGAVDAAPNGSTLYFLDDFGPYVEDLDVNKPVTVGGEFTLDGELKASAVGATISAGFSPGTIFSTDLILTGGSILTVEIDDVNVAGTEYDQYVVTGTVDLGGATLDLVDLPTVSTSMLGHELILIDNDGVDAVIGTFAGLVGGSVITIDGEDYKLFYDGGDGNDVVLVRDSDVTPVVYVDDDWETGVAAGDEVLPGFFFQVNAFATIQEGVDDVDTDGEVRVLEGMYDAGATVVRGVTIQGQGMTPGDVMVTDTVDHGFFISTAGDVILQNMQIQSTFGNGVLVQTAGSLLLEDLVLNNNADEGFVIDLTPMVTITDVEYEGNGLESSVTSVGTFTYNTTTGEADVIDINSPSIGGEGNFQHNRGGAYQDVIEFSDVTTMNVNTFEGLDRFTIAPHSTTVINIDGGDPVFGDPDVPPGDTLALFLDGVDNPVIGSTPNGSVTSTNRAPINYVSIETIIVPDRFEVNDSISQATILGSPETVTLTNLSIHDDTDVDYFSYTAHYTGKLYINLLFEDVPQGDLRLNVYDQSGDLIATADNGGNGEYLAIPTVSQERYFIQVEASGDDDTNIYSLELENFQAPAPHGILISPLTDTGSSSLDNVTNSSTPLIYVQDDLLQFVDDNGNDLSEPAMGELRILTAAEAEAGLTAGFAVQVSITNLTTGVVLRRFADAVGPVESSTVYAYDPTAYGDMLADGNYLISARTVVFDGQTPVAMGNANLSTSVRLTVDAVTPGGSMPSLVATSDSGTVGDDEVTNISQPIFQGTGEPNTKVLLFANNNTNPIGQGTVDAQGNWSVQVAPLTDGVYSIRAAYEDLAGNRSAPSAGLTVEIDTLAPNTPFLDLITASDSGQVNDDNVTNDNTLTFTMTTTDPNAASHLFATNFQFRIYARPEGGAEFLLYDSSTDGAIPAANIADGLTDLNLLTRETAALADGRYNFKLEVEDRAGNISTDYLLDVNVDTIAPAGDAPDLLASSDSGMLDNDWVTNVDTPTFNGTGEVNSKVFLYANGELVGQTIVNADGTWNIETTALEDGVYTISTVYEDLAGNRSDAQIADMQLEVDTYVPNTPYLDLAAESDTGRNDEDNVTMDNTLTFNMTTTDPNQLNHLFAENYKFRIYLRAENGTETLLYDSSTEFTSADPLLDGFTSQEQLSRTMAELGDGYHDFKLEVEDRAGNISFDYLLDVVIDTMAPDAPTLEIDPSSTDTGVTGDPNTLADKITSDSNTGFVGDAESNSVIRVYATDTPLDAATLAALSGMSSADVIDFLNGSYTDQGLTAASPLDGNDGNPEVGYWELSGKYDLNNPNFFAYDGIRQIVVTSEDLAGNISAVTTLEMMIDTQGPTVDGVSVTDAPDYDLFAPKPAVDGPTPPITSLDIDFSDLPIRPGVQLFAPGNSPDVTFVIDASASTLGGIAGAQVGDLNGDGIFNTILDAQIAAIIEANQQLIDAGLGDVANVSLVVMLSGTAVSIDLDVNSKFTTAAADNNGDGKLDLINALESINAGGSANFTAGLEAATETLENSGFANSTVLFFADGFSGTPGAHTAAAAELQAVAKNIFAIGVGSSDLAELQIIDADAAIYTTTNALLNTSPVAPVVVDDFGFLYPAISDATALQPGTFQLIGDANGLIPIKSITINHDVTAGSIARSTVTLEFFEALPDDRYTLTIADSLSDPAGNMLDGESNASEPQDDPSFSSGNGVAGGSFVARFTIDTHPELGVSSYGTTLIDINGNFIVDPQNGDDTNEDLAFAIGFSTDDVFAGQFTPSAGTVADGFDRLAVYGKVNGKFRFQFDFDNDGAPDATVVQNIQINGLPVAGNFDGDASNGDEVGVYVGETGTFWIDTDHDNQIDTPIHTSLVGKPIVGDWDGDGFDDLGVWRDDKFSLDLTGGVQNGWDGKADQTFWFGFEGVRERPVSADFNSDGVEDLGLWVPDQQNNTSNEAEWFLLISDSDANGAARPIWENPDRMIPPSQDPLGRTVAKFLTDPFGPDQYASFGNDIGLPVVGNFDPPVADSPSQNPTPTPTLEFPEINSPGTSYGSTWEEAADLDHDGAVTLIDLTLLIRQVGSQASLPSDVAWAFDFDRDGVVSLVDLTQMIRKIGSQAPATNHGNSLEAEAVGESTATDPAPTTTAPSTTTTYFEVASSVASDEAESKISGSVALEGEAVAASPLFWIPSDADSTESTPVQSATYQAVDAEVATQDALESELVDEQLLDSLTGVDGEFEAVDALFTDEEDELDDLFVF</sequence>
<dbReference type="InterPro" id="IPR013783">
    <property type="entry name" value="Ig-like_fold"/>
</dbReference>
<feature type="region of interest" description="Disordered" evidence="2">
    <location>
        <begin position="1"/>
        <end position="33"/>
    </location>
</feature>
<dbReference type="RefSeq" id="WP_146436059.1">
    <property type="nucleotide sequence ID" value="NZ_SJPF01000006.1"/>
</dbReference>
<dbReference type="InterPro" id="IPR036439">
    <property type="entry name" value="Dockerin_dom_sf"/>
</dbReference>
<dbReference type="Gene3D" id="2.160.20.10">
    <property type="entry name" value="Single-stranded right-handed beta-helix, Pectin lyase-like"/>
    <property type="match status" value="3"/>
</dbReference>
<dbReference type="Gene3D" id="1.10.1330.10">
    <property type="entry name" value="Dockerin domain"/>
    <property type="match status" value="1"/>
</dbReference>
<dbReference type="Proteomes" id="UP000318878">
    <property type="component" value="Unassembled WGS sequence"/>
</dbReference>
<dbReference type="SUPFAM" id="SSF53300">
    <property type="entry name" value="vWA-like"/>
    <property type="match status" value="1"/>
</dbReference>
<dbReference type="Gene3D" id="2.60.120.380">
    <property type="match status" value="1"/>
</dbReference>
<protein>
    <recommendedName>
        <fullName evidence="1">Probable pectate lyase C</fullName>
    </recommendedName>
</protein>
<name>A0A5C5UWH4_9BACT</name>
<gene>
    <name evidence="5" type="ORF">Enr8_45760</name>
</gene>
<evidence type="ECO:0000259" key="4">
    <source>
        <dbReference type="PROSITE" id="PS50234"/>
    </source>
</evidence>
<dbReference type="InterPro" id="IPR044016">
    <property type="entry name" value="Big_13"/>
</dbReference>
<dbReference type="GO" id="GO:0000272">
    <property type="term" value="P:polysaccharide catabolic process"/>
    <property type="evidence" value="ECO:0007669"/>
    <property type="project" value="InterPro"/>
</dbReference>
<dbReference type="InterPro" id="IPR036465">
    <property type="entry name" value="vWFA_dom_sf"/>
</dbReference>
<dbReference type="InterPro" id="IPR002105">
    <property type="entry name" value="Dockerin_1_rpt"/>
</dbReference>
<dbReference type="GO" id="GO:0005509">
    <property type="term" value="F:calcium ion binding"/>
    <property type="evidence" value="ECO:0007669"/>
    <property type="project" value="InterPro"/>
</dbReference>
<dbReference type="InterPro" id="IPR011050">
    <property type="entry name" value="Pectin_lyase_fold/virulence"/>
</dbReference>
<dbReference type="OrthoDB" id="222299at2"/>
<dbReference type="Pfam" id="PF19077">
    <property type="entry name" value="Big_13"/>
    <property type="match status" value="4"/>
</dbReference>
<dbReference type="Pfam" id="PF00404">
    <property type="entry name" value="Dockerin_1"/>
    <property type="match status" value="1"/>
</dbReference>
<dbReference type="PROSITE" id="PS50234">
    <property type="entry name" value="VWFA"/>
    <property type="match status" value="1"/>
</dbReference>
<feature type="region of interest" description="Disordered" evidence="2">
    <location>
        <begin position="3368"/>
        <end position="3393"/>
    </location>
</feature>
<evidence type="ECO:0000256" key="1">
    <source>
        <dbReference type="ARBA" id="ARBA00016512"/>
    </source>
</evidence>
<accession>A0A5C5UWH4</accession>
<evidence type="ECO:0000259" key="3">
    <source>
        <dbReference type="PROSITE" id="PS50222"/>
    </source>
</evidence>
<evidence type="ECO:0000313" key="5">
    <source>
        <dbReference type="EMBL" id="TWT29920.1"/>
    </source>
</evidence>
<dbReference type="GO" id="GO:0004553">
    <property type="term" value="F:hydrolase activity, hydrolyzing O-glycosyl compounds"/>
    <property type="evidence" value="ECO:0007669"/>
    <property type="project" value="InterPro"/>
</dbReference>
<dbReference type="Gene3D" id="3.40.50.410">
    <property type="entry name" value="von Willebrand factor, type A domain"/>
    <property type="match status" value="1"/>
</dbReference>
<dbReference type="SMART" id="SM00710">
    <property type="entry name" value="PbH1"/>
    <property type="match status" value="17"/>
</dbReference>
<feature type="region of interest" description="Disordered" evidence="2">
    <location>
        <begin position="3037"/>
        <end position="3058"/>
    </location>
</feature>
<feature type="region of interest" description="Disordered" evidence="2">
    <location>
        <begin position="3474"/>
        <end position="3494"/>
    </location>
</feature>
<evidence type="ECO:0000313" key="6">
    <source>
        <dbReference type="Proteomes" id="UP000318878"/>
    </source>
</evidence>
<keyword evidence="6" id="KW-1185">Reference proteome</keyword>
<feature type="compositionally biased region" description="Low complexity" evidence="2">
    <location>
        <begin position="3479"/>
        <end position="3494"/>
    </location>
</feature>
<organism evidence="5 6">
    <name type="scientific">Blastopirellula retiformator</name>
    <dbReference type="NCBI Taxonomy" id="2527970"/>
    <lineage>
        <taxon>Bacteria</taxon>
        <taxon>Pseudomonadati</taxon>
        <taxon>Planctomycetota</taxon>
        <taxon>Planctomycetia</taxon>
        <taxon>Pirellulales</taxon>
        <taxon>Pirellulaceae</taxon>
        <taxon>Blastopirellula</taxon>
    </lineage>
</organism>
<dbReference type="Pfam" id="PF13229">
    <property type="entry name" value="Beta_helix"/>
    <property type="match status" value="1"/>
</dbReference>
<proteinExistence type="predicted"/>
<feature type="compositionally biased region" description="Polar residues" evidence="2">
    <location>
        <begin position="3044"/>
        <end position="3058"/>
    </location>
</feature>
<feature type="domain" description="EF-hand" evidence="3">
    <location>
        <begin position="3437"/>
        <end position="3461"/>
    </location>
</feature>
<dbReference type="Pfam" id="PF00092">
    <property type="entry name" value="VWA"/>
    <property type="match status" value="1"/>
</dbReference>
<dbReference type="InterPro" id="IPR018247">
    <property type="entry name" value="EF_Hand_1_Ca_BS"/>
</dbReference>
<dbReference type="InterPro" id="IPR002048">
    <property type="entry name" value="EF_hand_dom"/>
</dbReference>
<evidence type="ECO:0000256" key="2">
    <source>
        <dbReference type="SAM" id="MobiDB-lite"/>
    </source>
</evidence>
<dbReference type="SUPFAM" id="SSF51126">
    <property type="entry name" value="Pectin lyase-like"/>
    <property type="match status" value="4"/>
</dbReference>
<dbReference type="PROSITE" id="PS00018">
    <property type="entry name" value="EF_HAND_1"/>
    <property type="match status" value="2"/>
</dbReference>
<comment type="caution">
    <text evidence="5">The sequence shown here is derived from an EMBL/GenBank/DDBJ whole genome shotgun (WGS) entry which is preliminary data.</text>
</comment>
<dbReference type="InterPro" id="IPR012334">
    <property type="entry name" value="Pectin_lyas_fold"/>
</dbReference>
<dbReference type="Gene3D" id="6.20.50.90">
    <property type="match status" value="1"/>
</dbReference>
<dbReference type="InterPro" id="IPR039448">
    <property type="entry name" value="Beta_helix"/>
</dbReference>
<dbReference type="Gene3D" id="3.30.420.430">
    <property type="match status" value="1"/>
</dbReference>
<dbReference type="SUPFAM" id="SSF63446">
    <property type="entry name" value="Type I dockerin domain"/>
    <property type="match status" value="1"/>
</dbReference>
<feature type="domain" description="VWFA" evidence="4">
    <location>
        <begin position="2761"/>
        <end position="2969"/>
    </location>
</feature>
<reference evidence="5 6" key="1">
    <citation type="submission" date="2019-02" db="EMBL/GenBank/DDBJ databases">
        <title>Deep-cultivation of Planctomycetes and their phenomic and genomic characterization uncovers novel biology.</title>
        <authorList>
            <person name="Wiegand S."/>
            <person name="Jogler M."/>
            <person name="Boedeker C."/>
            <person name="Pinto D."/>
            <person name="Vollmers J."/>
            <person name="Rivas-Marin E."/>
            <person name="Kohn T."/>
            <person name="Peeters S.H."/>
            <person name="Heuer A."/>
            <person name="Rast P."/>
            <person name="Oberbeckmann S."/>
            <person name="Bunk B."/>
            <person name="Jeske O."/>
            <person name="Meyerdierks A."/>
            <person name="Storesund J.E."/>
            <person name="Kallscheuer N."/>
            <person name="Luecker S."/>
            <person name="Lage O.M."/>
            <person name="Pohl T."/>
            <person name="Merkel B.J."/>
            <person name="Hornburger P."/>
            <person name="Mueller R.-W."/>
            <person name="Bruemmer F."/>
            <person name="Labrenz M."/>
            <person name="Spormann A.M."/>
            <person name="Op Den Camp H."/>
            <person name="Overmann J."/>
            <person name="Amann R."/>
            <person name="Jetten M.S.M."/>
            <person name="Mascher T."/>
            <person name="Medema M.H."/>
            <person name="Devos D.P."/>
            <person name="Kaster A.-K."/>
            <person name="Ovreas L."/>
            <person name="Rohde M."/>
            <person name="Galperin M.Y."/>
            <person name="Jogler C."/>
        </authorList>
    </citation>
    <scope>NUCLEOTIDE SEQUENCE [LARGE SCALE GENOMIC DNA]</scope>
    <source>
        <strain evidence="5 6">Enr8</strain>
    </source>
</reference>
<feature type="compositionally biased region" description="Basic residues" evidence="2">
    <location>
        <begin position="8"/>
        <end position="24"/>
    </location>
</feature>
<dbReference type="PROSITE" id="PS50222">
    <property type="entry name" value="EF_HAND_2"/>
    <property type="match status" value="1"/>
</dbReference>
<dbReference type="InterPro" id="IPR002035">
    <property type="entry name" value="VWF_A"/>
</dbReference>
<dbReference type="InterPro" id="IPR006626">
    <property type="entry name" value="PbH1"/>
</dbReference>